<dbReference type="InterPro" id="IPR025642">
    <property type="entry name" value="DUF4342"/>
</dbReference>
<proteinExistence type="predicted"/>
<gene>
    <name evidence="3" type="ORF">GC105_14710</name>
</gene>
<dbReference type="AlphaFoldDB" id="A0A6A7KDD9"/>
<dbReference type="SUPFAM" id="SSF46934">
    <property type="entry name" value="UBA-like"/>
    <property type="match status" value="1"/>
</dbReference>
<feature type="domain" description="DUF4342" evidence="2">
    <location>
        <begin position="61"/>
        <end position="136"/>
    </location>
</feature>
<comment type="caution">
    <text evidence="3">The sequence shown here is derived from an EMBL/GenBank/DDBJ whole genome shotgun (WGS) entry which is preliminary data.</text>
</comment>
<evidence type="ECO:0000313" key="3">
    <source>
        <dbReference type="EMBL" id="MPW27033.1"/>
    </source>
</evidence>
<feature type="transmembrane region" description="Helical" evidence="1">
    <location>
        <begin position="106"/>
        <end position="127"/>
    </location>
</feature>
<evidence type="ECO:0000259" key="2">
    <source>
        <dbReference type="Pfam" id="PF14242"/>
    </source>
</evidence>
<keyword evidence="4" id="KW-1185">Reference proteome</keyword>
<evidence type="ECO:0000313" key="4">
    <source>
        <dbReference type="Proteomes" id="UP000440004"/>
    </source>
</evidence>
<dbReference type="EMBL" id="WHNX01000036">
    <property type="protein sequence ID" value="MPW27033.1"/>
    <property type="molecule type" value="Genomic_DNA"/>
</dbReference>
<keyword evidence="1" id="KW-1133">Transmembrane helix</keyword>
<name>A0A6A7KDD9_9FIRM</name>
<dbReference type="Proteomes" id="UP000440004">
    <property type="component" value="Unassembled WGS sequence"/>
</dbReference>
<keyword evidence="1" id="KW-0812">Transmembrane</keyword>
<keyword evidence="1" id="KW-0472">Membrane</keyword>
<organism evidence="3 4">
    <name type="scientific">Alkalibaculum sporogenes</name>
    <dbReference type="NCBI Taxonomy" id="2655001"/>
    <lineage>
        <taxon>Bacteria</taxon>
        <taxon>Bacillati</taxon>
        <taxon>Bacillota</taxon>
        <taxon>Clostridia</taxon>
        <taxon>Eubacteriales</taxon>
        <taxon>Eubacteriaceae</taxon>
        <taxon>Alkalibaculum</taxon>
    </lineage>
</organism>
<accession>A0A6A7KDD9</accession>
<evidence type="ECO:0000256" key="1">
    <source>
        <dbReference type="SAM" id="Phobius"/>
    </source>
</evidence>
<sequence>MKLEVNSLSTLTEIANKLIEETNCDTSQAIRALEQTGGDYDKALIIILKSQQSKSQDNQESQKQEEYKVNSKDLIDVIKQLIKEGNVSKITIKKDNETLVNIPVNAIAVTMVLAPFISIIAAVAAIATDCTVQVQRKGNVVVDVNESLKKTSNKLEKVINNLFNS</sequence>
<protein>
    <submittedName>
        <fullName evidence="3">DUF4342 domain-containing protein</fullName>
    </submittedName>
</protein>
<dbReference type="InterPro" id="IPR009060">
    <property type="entry name" value="UBA-like_sf"/>
</dbReference>
<reference evidence="3 4" key="1">
    <citation type="submission" date="2019-10" db="EMBL/GenBank/DDBJ databases">
        <title>Alkalibaculum tamaniensis sp.nov., a new alkaliphilic acetogen, isolated on methoxylated aromatics from a mud volcano.</title>
        <authorList>
            <person name="Khomyakova M.A."/>
            <person name="Merkel A.Y."/>
            <person name="Bonch-Osmolovskaya E.A."/>
            <person name="Slobodkin A.I."/>
        </authorList>
    </citation>
    <scope>NUCLEOTIDE SEQUENCE [LARGE SCALE GENOMIC DNA]</scope>
    <source>
        <strain evidence="3 4">M08DMB</strain>
    </source>
</reference>
<dbReference type="Pfam" id="PF14242">
    <property type="entry name" value="DUF4342"/>
    <property type="match status" value="1"/>
</dbReference>